<gene>
    <name evidence="2" type="ORF">ACKQTC_04705</name>
</gene>
<sequence length="172" mass="19192">MAKMTMTMQAAIFQLSQLKTEMDRTKNAIVQFHNYPLSVNQGPPADTSKQEAIVANALKRMKALEEDYLTLQDAIDQKNRESGTGHLLNEVTAKRRRLRLLEPLASIHNAPGANYTAENGVGLVEYGLPGYNQILEVVTDLRDEVNQISLAIDQSNALTEIEVNLKTLEKKK</sequence>
<dbReference type="EMBL" id="JBJUVG010000005">
    <property type="protein sequence ID" value="MFM9413663.1"/>
    <property type="molecule type" value="Genomic_DNA"/>
</dbReference>
<organism evidence="2 3">
    <name type="scientific">Peptococcus simiae</name>
    <dbReference type="NCBI Taxonomy" id="1643805"/>
    <lineage>
        <taxon>Bacteria</taxon>
        <taxon>Bacillati</taxon>
        <taxon>Bacillota</taxon>
        <taxon>Clostridia</taxon>
        <taxon>Eubacteriales</taxon>
        <taxon>Peptococcaceae</taxon>
        <taxon>Peptococcus</taxon>
    </lineage>
</organism>
<dbReference type="Proteomes" id="UP001631949">
    <property type="component" value="Unassembled WGS sequence"/>
</dbReference>
<comment type="caution">
    <text evidence="2">The sequence shown here is derived from an EMBL/GenBank/DDBJ whole genome shotgun (WGS) entry which is preliminary data.</text>
</comment>
<protein>
    <submittedName>
        <fullName evidence="2">Uncharacterized protein</fullName>
    </submittedName>
</protein>
<feature type="coiled-coil region" evidence="1">
    <location>
        <begin position="54"/>
        <end position="81"/>
    </location>
</feature>
<keyword evidence="1" id="KW-0175">Coiled coil</keyword>
<proteinExistence type="predicted"/>
<accession>A0ABW9GYM2</accession>
<name>A0ABW9GYM2_9FIRM</name>
<evidence type="ECO:0000313" key="3">
    <source>
        <dbReference type="Proteomes" id="UP001631949"/>
    </source>
</evidence>
<keyword evidence="3" id="KW-1185">Reference proteome</keyword>
<reference evidence="2 3" key="1">
    <citation type="journal article" date="2016" name="Int. J. Syst. Evol. Microbiol.">
        <title>Peptococcus simiae sp. nov., isolated from rhesus macaque faeces and emended description of the genus Peptococcus.</title>
        <authorList>
            <person name="Shkoporov A.N."/>
            <person name="Efimov B.A."/>
            <person name="Kondova I."/>
            <person name="Ouwerling B."/>
            <person name="Chaplin A.V."/>
            <person name="Shcherbakova V.A."/>
            <person name="Langermans J.A.M."/>
        </authorList>
    </citation>
    <scope>NUCLEOTIDE SEQUENCE [LARGE SCALE GENOMIC DNA]</scope>
    <source>
        <strain evidence="2 3">M108</strain>
    </source>
</reference>
<evidence type="ECO:0000256" key="1">
    <source>
        <dbReference type="SAM" id="Coils"/>
    </source>
</evidence>
<dbReference type="RefSeq" id="WP_408977280.1">
    <property type="nucleotide sequence ID" value="NZ_JBJUVG010000005.1"/>
</dbReference>
<evidence type="ECO:0000313" key="2">
    <source>
        <dbReference type="EMBL" id="MFM9413663.1"/>
    </source>
</evidence>